<comment type="catalytic activity">
    <reaction evidence="1">
        <text>ATP + protein L-histidine = ADP + protein N-phospho-L-histidine.</text>
        <dbReference type="EC" id="2.7.13.3"/>
    </reaction>
</comment>
<dbReference type="InterPro" id="IPR004358">
    <property type="entry name" value="Sig_transdc_His_kin-like_C"/>
</dbReference>
<dbReference type="InterPro" id="IPR011006">
    <property type="entry name" value="CheY-like_superfamily"/>
</dbReference>
<dbReference type="Gene3D" id="1.10.287.130">
    <property type="match status" value="1"/>
</dbReference>
<dbReference type="SUPFAM" id="SSF47384">
    <property type="entry name" value="Homodimeric domain of signal transducing histidine kinase"/>
    <property type="match status" value="1"/>
</dbReference>
<dbReference type="GO" id="GO:0000155">
    <property type="term" value="F:phosphorelay sensor kinase activity"/>
    <property type="evidence" value="ECO:0007669"/>
    <property type="project" value="InterPro"/>
</dbReference>
<feature type="modified residue" description="4-aspartylphosphate" evidence="6">
    <location>
        <position position="380"/>
    </location>
</feature>
<evidence type="ECO:0000259" key="8">
    <source>
        <dbReference type="PROSITE" id="PS50110"/>
    </source>
</evidence>
<dbReference type="FunFam" id="3.30.565.10:FF:000049">
    <property type="entry name" value="Two-component sensor histidine kinase"/>
    <property type="match status" value="1"/>
</dbReference>
<dbReference type="AlphaFoldDB" id="A0A090ED91"/>
<dbReference type="SMART" id="SM00448">
    <property type="entry name" value="REC"/>
    <property type="match status" value="1"/>
</dbReference>
<sequence>MSEMPLRDINDLERLKKINAALLSRVERSMDQQGNAFSLFQTAISLENRVRNRTEELHATLRRLEQSNIDLVAAKETAELANLSKTRFLAAASHDVLQPLNAAHLSVSALAEVQTSEEGRKLVRQVERSLETMEDLLRTLLDISKLDAGVVQPEIVDISLETLFSSLRSDFLPEAEKKGLSLKFRPVNVVVRTDRTLLRRILQNILSNALRYTRSGGVLVGTRHRGDTIRIDVADTGCGIAEDQREAVFEEFHRGTATLSDAGLAGGLGLGLAIVRRMAAALGHPVTFSSKVGRGTIFHIDVPVGMAAEPVAAVADMERPRGYGLFGTKVLLVENDVDVLSAMTSLLERWQCQVRAATSTDDALDLLGDTAWMPDIVIADQHLDGGDLGTATIADVRDYLGRPVPALIVTADGSELVAKAARAAGIELMRKPLKPAQLRALLAHLLA</sequence>
<evidence type="ECO:0000256" key="1">
    <source>
        <dbReference type="ARBA" id="ARBA00000085"/>
    </source>
</evidence>
<dbReference type="EMBL" id="CCMZ01000056">
    <property type="protein sequence ID" value="CDX25854.1"/>
    <property type="molecule type" value="Genomic_DNA"/>
</dbReference>
<name>A0A090ED91_MESPL</name>
<evidence type="ECO:0000256" key="4">
    <source>
        <dbReference type="ARBA" id="ARBA00022679"/>
    </source>
</evidence>
<dbReference type="FunFam" id="1.10.287.130:FF:000063">
    <property type="entry name" value="Hybrid sensor histidine kinase/response regulator"/>
    <property type="match status" value="1"/>
</dbReference>
<dbReference type="InterPro" id="IPR003594">
    <property type="entry name" value="HATPase_dom"/>
</dbReference>
<dbReference type="CDD" id="cd00082">
    <property type="entry name" value="HisKA"/>
    <property type="match status" value="1"/>
</dbReference>
<dbReference type="InterPro" id="IPR036097">
    <property type="entry name" value="HisK_dim/P_sf"/>
</dbReference>
<evidence type="ECO:0000256" key="3">
    <source>
        <dbReference type="ARBA" id="ARBA00022553"/>
    </source>
</evidence>
<feature type="domain" description="Histidine kinase" evidence="7">
    <location>
        <begin position="91"/>
        <end position="306"/>
    </location>
</feature>
<dbReference type="InterPro" id="IPR001789">
    <property type="entry name" value="Sig_transdc_resp-reg_receiver"/>
</dbReference>
<dbReference type="Proteomes" id="UP000045285">
    <property type="component" value="Unassembled WGS sequence"/>
</dbReference>
<keyword evidence="3 6" id="KW-0597">Phosphoprotein</keyword>
<dbReference type="InterPro" id="IPR005467">
    <property type="entry name" value="His_kinase_dom"/>
</dbReference>
<dbReference type="SMART" id="SM00387">
    <property type="entry name" value="HATPase_c"/>
    <property type="match status" value="1"/>
</dbReference>
<dbReference type="PROSITE" id="PS50110">
    <property type="entry name" value="RESPONSE_REGULATORY"/>
    <property type="match status" value="1"/>
</dbReference>
<feature type="domain" description="Response regulatory" evidence="8">
    <location>
        <begin position="329"/>
        <end position="446"/>
    </location>
</feature>
<dbReference type="PRINTS" id="PR00344">
    <property type="entry name" value="BCTRLSENSOR"/>
</dbReference>
<evidence type="ECO:0000256" key="2">
    <source>
        <dbReference type="ARBA" id="ARBA00012438"/>
    </source>
</evidence>
<dbReference type="PROSITE" id="PS50109">
    <property type="entry name" value="HIS_KIN"/>
    <property type="match status" value="1"/>
</dbReference>
<keyword evidence="10" id="KW-1185">Reference proteome</keyword>
<dbReference type="SUPFAM" id="SSF55874">
    <property type="entry name" value="ATPase domain of HSP90 chaperone/DNA topoisomerase II/histidine kinase"/>
    <property type="match status" value="1"/>
</dbReference>
<dbReference type="GO" id="GO:0009927">
    <property type="term" value="F:histidine phosphotransfer kinase activity"/>
    <property type="evidence" value="ECO:0007669"/>
    <property type="project" value="TreeGrafter"/>
</dbReference>
<dbReference type="Gene3D" id="3.30.565.10">
    <property type="entry name" value="Histidine kinase-like ATPase, C-terminal domain"/>
    <property type="match status" value="1"/>
</dbReference>
<accession>A0A090ED91</accession>
<organism evidence="9 10">
    <name type="scientific">Mesorhizobium plurifarium</name>
    <dbReference type="NCBI Taxonomy" id="69974"/>
    <lineage>
        <taxon>Bacteria</taxon>
        <taxon>Pseudomonadati</taxon>
        <taxon>Pseudomonadota</taxon>
        <taxon>Alphaproteobacteria</taxon>
        <taxon>Hyphomicrobiales</taxon>
        <taxon>Phyllobacteriaceae</taxon>
        <taxon>Mesorhizobium</taxon>
    </lineage>
</organism>
<evidence type="ECO:0000313" key="9">
    <source>
        <dbReference type="EMBL" id="CDX25854.1"/>
    </source>
</evidence>
<evidence type="ECO:0000313" key="10">
    <source>
        <dbReference type="Proteomes" id="UP000045285"/>
    </source>
</evidence>
<dbReference type="PANTHER" id="PTHR43047">
    <property type="entry name" value="TWO-COMPONENT HISTIDINE PROTEIN KINASE"/>
    <property type="match status" value="1"/>
</dbReference>
<evidence type="ECO:0000256" key="5">
    <source>
        <dbReference type="ARBA" id="ARBA00022777"/>
    </source>
</evidence>
<evidence type="ECO:0000259" key="7">
    <source>
        <dbReference type="PROSITE" id="PS50109"/>
    </source>
</evidence>
<dbReference type="Pfam" id="PF02518">
    <property type="entry name" value="HATPase_c"/>
    <property type="match status" value="1"/>
</dbReference>
<dbReference type="SMART" id="SM00388">
    <property type="entry name" value="HisKA"/>
    <property type="match status" value="1"/>
</dbReference>
<keyword evidence="4" id="KW-0808">Transferase</keyword>
<dbReference type="CDD" id="cd00156">
    <property type="entry name" value="REC"/>
    <property type="match status" value="1"/>
</dbReference>
<reference evidence="10" key="1">
    <citation type="submission" date="2014-08" db="EMBL/GenBank/DDBJ databases">
        <authorList>
            <person name="Moulin L."/>
        </authorList>
    </citation>
    <scope>NUCLEOTIDE SEQUENCE [LARGE SCALE GENOMIC DNA]</scope>
</reference>
<keyword evidence="5" id="KW-0418">Kinase</keyword>
<dbReference type="NCBIfam" id="NF041832">
    <property type="entry name" value="near_NosP_CTERM"/>
    <property type="match status" value="1"/>
</dbReference>
<dbReference type="Pfam" id="PF00072">
    <property type="entry name" value="Response_reg"/>
    <property type="match status" value="1"/>
</dbReference>
<dbReference type="Gene3D" id="3.40.50.2300">
    <property type="match status" value="1"/>
</dbReference>
<gene>
    <name evidence="9" type="ORF">MPL3356_60120</name>
</gene>
<dbReference type="InterPro" id="IPR036890">
    <property type="entry name" value="HATPase_C_sf"/>
</dbReference>
<proteinExistence type="predicted"/>
<dbReference type="Pfam" id="PF00512">
    <property type="entry name" value="HisKA"/>
    <property type="match status" value="1"/>
</dbReference>
<dbReference type="GO" id="GO:0005886">
    <property type="term" value="C:plasma membrane"/>
    <property type="evidence" value="ECO:0007669"/>
    <property type="project" value="TreeGrafter"/>
</dbReference>
<dbReference type="EC" id="2.7.13.3" evidence="2"/>
<dbReference type="InterPro" id="IPR003661">
    <property type="entry name" value="HisK_dim/P_dom"/>
</dbReference>
<dbReference type="PANTHER" id="PTHR43047:SF9">
    <property type="entry name" value="HISTIDINE KINASE"/>
    <property type="match status" value="1"/>
</dbReference>
<protein>
    <recommendedName>
        <fullName evidence="2">histidine kinase</fullName>
        <ecNumber evidence="2">2.7.13.3</ecNumber>
    </recommendedName>
</protein>
<evidence type="ECO:0000256" key="6">
    <source>
        <dbReference type="PROSITE-ProRule" id="PRU00169"/>
    </source>
</evidence>
<dbReference type="STRING" id="69974.MPLDJ20_120428"/>
<dbReference type="SUPFAM" id="SSF52172">
    <property type="entry name" value="CheY-like"/>
    <property type="match status" value="1"/>
</dbReference>